<comment type="caution">
    <text evidence="1">The sequence shown here is derived from an EMBL/GenBank/DDBJ whole genome shotgun (WGS) entry which is preliminary data.</text>
</comment>
<sequence length="50" mass="5720">MCYDYPALRHAVQPDQLSGWSMWRYAPLLPVSDSTYFPPLHVGWTPLIAA</sequence>
<dbReference type="AlphaFoldDB" id="A0A2M8PAT4"/>
<evidence type="ECO:0000313" key="1">
    <source>
        <dbReference type="EMBL" id="PJF34666.1"/>
    </source>
</evidence>
<dbReference type="Proteomes" id="UP000229681">
    <property type="component" value="Unassembled WGS sequence"/>
</dbReference>
<reference evidence="1 2" key="1">
    <citation type="submission" date="2017-11" db="EMBL/GenBank/DDBJ databases">
        <title>Evolution of Phototrophy in the Chloroflexi Phylum Driven by Horizontal Gene Transfer.</title>
        <authorList>
            <person name="Ward L.M."/>
            <person name="Hemp J."/>
            <person name="Shih P.M."/>
            <person name="Mcglynn S.E."/>
            <person name="Fischer W."/>
        </authorList>
    </citation>
    <scope>NUCLEOTIDE SEQUENCE [LARGE SCALE GENOMIC DNA]</scope>
    <source>
        <strain evidence="1">JP3_13</strain>
    </source>
</reference>
<feature type="non-terminal residue" evidence="1">
    <location>
        <position position="50"/>
    </location>
</feature>
<evidence type="ECO:0000313" key="2">
    <source>
        <dbReference type="Proteomes" id="UP000229681"/>
    </source>
</evidence>
<accession>A0A2M8PAT4</accession>
<name>A0A2M8PAT4_9CHLR</name>
<dbReference type="EMBL" id="PGTM01000308">
    <property type="protein sequence ID" value="PJF34666.1"/>
    <property type="molecule type" value="Genomic_DNA"/>
</dbReference>
<protein>
    <submittedName>
        <fullName evidence="1">Threonine synthase</fullName>
    </submittedName>
</protein>
<gene>
    <name evidence="1" type="ORF">CUN49_14525</name>
</gene>
<organism evidence="1 2">
    <name type="scientific">Candidatus Thermofonsia Clade 1 bacterium</name>
    <dbReference type="NCBI Taxonomy" id="2364210"/>
    <lineage>
        <taxon>Bacteria</taxon>
        <taxon>Bacillati</taxon>
        <taxon>Chloroflexota</taxon>
        <taxon>Candidatus Thermofontia</taxon>
        <taxon>Candidatus Thermofonsia Clade 1</taxon>
    </lineage>
</organism>
<proteinExistence type="predicted"/>